<dbReference type="VEuPathDB" id="FungiDB:PSTT_10802"/>
<keyword evidence="2" id="KW-1185">Reference proteome</keyword>
<feature type="non-terminal residue" evidence="1">
    <location>
        <position position="1"/>
    </location>
</feature>
<dbReference type="VEuPathDB" id="FungiDB:PSHT_12750"/>
<evidence type="ECO:0000313" key="2">
    <source>
        <dbReference type="Proteomes" id="UP000239156"/>
    </source>
</evidence>
<dbReference type="PANTHER" id="PTHR31912">
    <property type="entry name" value="IP13529P"/>
    <property type="match status" value="1"/>
</dbReference>
<reference evidence="1" key="1">
    <citation type="submission" date="2017-12" db="EMBL/GenBank/DDBJ databases">
        <title>Gene loss provides genomic basis for host adaptation in cereal stripe rust fungi.</title>
        <authorList>
            <person name="Xia C."/>
        </authorList>
    </citation>
    <scope>NUCLEOTIDE SEQUENCE [LARGE SCALE GENOMIC DNA]</scope>
    <source>
        <strain evidence="1">93-210</strain>
    </source>
</reference>
<accession>A0A2S4V2T4</accession>
<dbReference type="PANTHER" id="PTHR31912:SF34">
    <property type="entry name" value="NOTOCHORD-RELATED PROTEIN"/>
    <property type="match status" value="1"/>
</dbReference>
<evidence type="ECO:0000313" key="1">
    <source>
        <dbReference type="EMBL" id="POW03846.1"/>
    </source>
</evidence>
<gene>
    <name evidence="1" type="ORF">PSTT_10802</name>
</gene>
<name>A0A2S4V2T4_9BASI</name>
<feature type="non-terminal residue" evidence="1">
    <location>
        <position position="383"/>
    </location>
</feature>
<evidence type="ECO:0008006" key="3">
    <source>
        <dbReference type="Google" id="ProtNLM"/>
    </source>
</evidence>
<dbReference type="AlphaFoldDB" id="A0A2S4V2T4"/>
<dbReference type="Proteomes" id="UP000239156">
    <property type="component" value="Unassembled WGS sequence"/>
</dbReference>
<comment type="caution">
    <text evidence="1">The sequence shown here is derived from an EMBL/GenBank/DDBJ whole genome shotgun (WGS) entry which is preliminary data.</text>
</comment>
<organism evidence="1 2">
    <name type="scientific">Puccinia striiformis</name>
    <dbReference type="NCBI Taxonomy" id="27350"/>
    <lineage>
        <taxon>Eukaryota</taxon>
        <taxon>Fungi</taxon>
        <taxon>Dikarya</taxon>
        <taxon>Basidiomycota</taxon>
        <taxon>Pucciniomycotina</taxon>
        <taxon>Pucciniomycetes</taxon>
        <taxon>Pucciniales</taxon>
        <taxon>Pucciniaceae</taxon>
        <taxon>Puccinia</taxon>
    </lineage>
</organism>
<protein>
    <recommendedName>
        <fullName evidence="3">C2H2-type domain-containing protein</fullName>
    </recommendedName>
</protein>
<sequence length="383" mass="43672">TLIEELEKGELSCSIFHSGFKTVVYSDGTESYSCLYCGGKAMLWVQDHLDSAAHKRKKKEHEMISAFLQRTSGKSHTDITPQSTHPDTTSILQESEVPWQDDFANTIVNVNQEIKSLSLHSGSDHGFGSDSSDGSAGGLVQDLDDIDALDLFGESVPMPVVSKEEVVANNHLWSPFGSEDLNFPHPLGFMPDDGISTQHHTFKFDMYLLKVKLPYWDAVRRSKARIRKLLNFELKETISVWNNKCYSISLKGILANYLKYYPHDPSGTTINSLYQCFKWREDLSRELRVQMVAIGSNHFYIFEPNKLSSGDVVVPVFFYKLRGDLHAKCYQPQYWQKSDGSLEIHMPAHIKFNDNRLLVVNIEEFSETYSQIYMEDGILFKDI</sequence>
<dbReference type="EMBL" id="PKSL01000119">
    <property type="protein sequence ID" value="POW03846.1"/>
    <property type="molecule type" value="Genomic_DNA"/>
</dbReference>
<proteinExistence type="predicted"/>